<dbReference type="PANTHER" id="PTHR11070">
    <property type="entry name" value="UVRD / RECB / PCRA DNA HELICASE FAMILY MEMBER"/>
    <property type="match status" value="1"/>
</dbReference>
<organism evidence="14 15">
    <name type="scientific">Kouleothrix aurantiaca</name>
    <dbReference type="NCBI Taxonomy" id="186479"/>
    <lineage>
        <taxon>Bacteria</taxon>
        <taxon>Bacillati</taxon>
        <taxon>Chloroflexota</taxon>
        <taxon>Chloroflexia</taxon>
        <taxon>Chloroflexales</taxon>
        <taxon>Roseiflexineae</taxon>
        <taxon>Roseiflexaceae</taxon>
        <taxon>Kouleothrix</taxon>
    </lineage>
</organism>
<evidence type="ECO:0000256" key="3">
    <source>
        <dbReference type="ARBA" id="ARBA00022801"/>
    </source>
</evidence>
<evidence type="ECO:0000256" key="2">
    <source>
        <dbReference type="ARBA" id="ARBA00022741"/>
    </source>
</evidence>
<accession>A0A0P9HHG6</accession>
<gene>
    <name evidence="14" type="ORF">SE17_04825</name>
</gene>
<dbReference type="PATRIC" id="fig|186479.3.peg.10471"/>
<evidence type="ECO:0000256" key="11">
    <source>
        <dbReference type="PROSITE-ProRule" id="PRU00560"/>
    </source>
</evidence>
<keyword evidence="7" id="KW-0413">Isomerase</keyword>
<dbReference type="InterPro" id="IPR027417">
    <property type="entry name" value="P-loop_NTPase"/>
</dbReference>
<keyword evidence="2 11" id="KW-0547">Nucleotide-binding</keyword>
<dbReference type="Gene3D" id="1.10.10.160">
    <property type="match status" value="1"/>
</dbReference>
<dbReference type="Pfam" id="PF13538">
    <property type="entry name" value="UvrD_C_2"/>
    <property type="match status" value="1"/>
</dbReference>
<dbReference type="GO" id="GO:0005524">
    <property type="term" value="F:ATP binding"/>
    <property type="evidence" value="ECO:0007669"/>
    <property type="project" value="UniProtKB-UniRule"/>
</dbReference>
<evidence type="ECO:0000256" key="6">
    <source>
        <dbReference type="ARBA" id="ARBA00023125"/>
    </source>
</evidence>
<dbReference type="InterPro" id="IPR027785">
    <property type="entry name" value="UvrD-like_helicase_C"/>
</dbReference>
<dbReference type="PANTHER" id="PTHR11070:SF2">
    <property type="entry name" value="ATP-DEPENDENT DNA HELICASE SRS2"/>
    <property type="match status" value="1"/>
</dbReference>
<evidence type="ECO:0000256" key="5">
    <source>
        <dbReference type="ARBA" id="ARBA00022840"/>
    </source>
</evidence>
<dbReference type="EC" id="5.6.2.4" evidence="9"/>
<dbReference type="Pfam" id="PF08378">
    <property type="entry name" value="NERD"/>
    <property type="match status" value="1"/>
</dbReference>
<dbReference type="GO" id="GO:0043138">
    <property type="term" value="F:3'-5' DNA helicase activity"/>
    <property type="evidence" value="ECO:0007669"/>
    <property type="project" value="UniProtKB-EC"/>
</dbReference>
<dbReference type="Pfam" id="PF13245">
    <property type="entry name" value="AAA_19"/>
    <property type="match status" value="1"/>
</dbReference>
<dbReference type="Proteomes" id="UP000050509">
    <property type="component" value="Unassembled WGS sequence"/>
</dbReference>
<dbReference type="InterPro" id="IPR014017">
    <property type="entry name" value="DNA_helicase_UvrD-like_C"/>
</dbReference>
<proteinExistence type="inferred from homology"/>
<dbReference type="InterPro" id="IPR014016">
    <property type="entry name" value="UvrD-like_ATP-bd"/>
</dbReference>
<evidence type="ECO:0000259" key="13">
    <source>
        <dbReference type="PROSITE" id="PS51217"/>
    </source>
</evidence>
<dbReference type="CDD" id="cd17932">
    <property type="entry name" value="DEXQc_UvrD"/>
    <property type="match status" value="1"/>
</dbReference>
<dbReference type="GO" id="GO:0016887">
    <property type="term" value="F:ATP hydrolysis activity"/>
    <property type="evidence" value="ECO:0007669"/>
    <property type="project" value="RHEA"/>
</dbReference>
<feature type="domain" description="UvrD-like helicase ATP-binding" evidence="12">
    <location>
        <begin position="573"/>
        <end position="869"/>
    </location>
</feature>
<evidence type="ECO:0000256" key="4">
    <source>
        <dbReference type="ARBA" id="ARBA00022806"/>
    </source>
</evidence>
<dbReference type="Gene3D" id="3.40.50.300">
    <property type="entry name" value="P-loop containing nucleotide triphosphate hydrolases"/>
    <property type="match status" value="4"/>
</dbReference>
<dbReference type="GO" id="GO:0000725">
    <property type="term" value="P:recombinational repair"/>
    <property type="evidence" value="ECO:0007669"/>
    <property type="project" value="TreeGrafter"/>
</dbReference>
<evidence type="ECO:0000313" key="14">
    <source>
        <dbReference type="EMBL" id="KPV54266.1"/>
    </source>
</evidence>
<evidence type="ECO:0000256" key="7">
    <source>
        <dbReference type="ARBA" id="ARBA00023235"/>
    </source>
</evidence>
<dbReference type="EMBL" id="LJCR01000085">
    <property type="protein sequence ID" value="KPV54266.1"/>
    <property type="molecule type" value="Genomic_DNA"/>
</dbReference>
<dbReference type="InterPro" id="IPR000212">
    <property type="entry name" value="DNA_helicase_UvrD/REP"/>
</dbReference>
<evidence type="ECO:0000256" key="8">
    <source>
        <dbReference type="ARBA" id="ARBA00034617"/>
    </source>
</evidence>
<evidence type="ECO:0000256" key="10">
    <source>
        <dbReference type="ARBA" id="ARBA00048988"/>
    </source>
</evidence>
<comment type="catalytic activity">
    <reaction evidence="8">
        <text>Couples ATP hydrolysis with the unwinding of duplex DNA by translocating in the 3'-5' direction.</text>
        <dbReference type="EC" id="5.6.2.4"/>
    </reaction>
</comment>
<dbReference type="SUPFAM" id="SSF52540">
    <property type="entry name" value="P-loop containing nucleoside triphosphate hydrolases"/>
    <property type="match status" value="2"/>
</dbReference>
<keyword evidence="4 11" id="KW-0347">Helicase</keyword>
<dbReference type="Pfam" id="PF13361">
    <property type="entry name" value="UvrD_C"/>
    <property type="match status" value="1"/>
</dbReference>
<keyword evidence="5 11" id="KW-0067">ATP-binding</keyword>
<dbReference type="Pfam" id="PF00580">
    <property type="entry name" value="UvrD-helicase"/>
    <property type="match status" value="1"/>
</dbReference>
<name>A0A0P9HHG6_9CHLR</name>
<protein>
    <recommendedName>
        <fullName evidence="9">DNA 3'-5' helicase</fullName>
        <ecNumber evidence="9">5.6.2.4</ecNumber>
    </recommendedName>
</protein>
<keyword evidence="3 11" id="KW-0378">Hydrolase</keyword>
<comment type="caution">
    <text evidence="14">The sequence shown here is derived from an EMBL/GenBank/DDBJ whole genome shotgun (WGS) entry which is preliminary data.</text>
</comment>
<dbReference type="PROSITE" id="PS51217">
    <property type="entry name" value="UVRD_HELICASE_CTER"/>
    <property type="match status" value="1"/>
</dbReference>
<keyword evidence="15" id="KW-1185">Reference proteome</keyword>
<evidence type="ECO:0000256" key="1">
    <source>
        <dbReference type="ARBA" id="ARBA00009922"/>
    </source>
</evidence>
<dbReference type="PROSITE" id="PS51198">
    <property type="entry name" value="UVRD_HELICASE_ATP_BIND"/>
    <property type="match status" value="1"/>
</dbReference>
<sequence>MAPQLYPPRFLDGRPNRQAEQRAFNALATQLPDSFLVIHDVMWSKRVRVQVDFVVAHPEIGILVIEVKGGKRIFCKNKEWFVERHDGKVAPYKCAPHEQADRAVWQLRELLERQTGDFPKQNIAWAVCFPDHDVRVEDLDACLDREVIIDRTDLDNLPAALQRICTFWQEDKALRIRGHVIVAEKWIAFLRQQLARDYDFKRLLGPILLAERKEIREKAEAYASAFFSEEQQIVLERASQLPRLGIAGCAGSGKTLLAMAIARQHAAKKRRVLLCCYNRPLCEELKRLMYDVRSRVKIVTFDELRDNIIVPGLNRPIGNVPLSERTARVLEQLQEEIVWSGQRYQAIVVDEGQDFDRDWWPLIERLLEDPGTTPLYVFFDDNQRLYARRSGIPADVLIVPLTKNFRTTKTIHDLIMRFYDGETRPISVGEQGRNPGFLTYNGSVDDLEYHLQTLLRNLRERQVQDCNIAILSARGTNQTMLRHLAPKLGLSDDLHSNSVCWTTIYQFKGLERSIVILVEIDPDVLDRHEIDQLLYVGYSRASERLVIIHHTNVQEERLRAKLARLEMSPGLLNGLNAEQQKVVLAPLGVSKIRAGAGTGKTRVLTRRIEYLLDYHRVNPHNIMAVTFTVKAAGEIRDRLRERFGLEIAHRITVGTFHSICSRILRSEIVHLDPPKFMGRASTFRIANGKHLNGLIRDIVAGHNKRRRRRDWLEEEEVEKFIDRHKQNGIAPSDVRIKTSDDMILRACYLAYDQALREGNFVDFDDLLILAVRLLGTYPDVLDRVRNRFLHVLVDEFQDTNQTQFDFIRLLTLGYAVASPPEPDRSLLVVGDAQQAIYSWRGAHYELFRDFDQHFPTTEQYDLIRNYRSSRWIIEIALQIAKPELTGVERLELVAARANAGAAPAVTLIEPTTMEEEAQEIAGRIRIALDSGKTQARDIAILIRAKHGSVAAEKTAEALSKALMEAKIPFVSRGLEPFYGNPMINGLVSYLRALLQPANDELLRDALDTKFFPDIGQRVIDGMIAACQRLGYSTLWDLLNARQENMLVAFAEPIRYADLGIPHLGEGRAQSLRDGVVMMDKMRTRLRESSDFDSFMRWVIAETPLRTYKNDKNADQFATLLEVFISIISEQLDSINDLPGALDSFAAYNSLFEHVDDDTLPGGRVNVMSIHAAKGLEFDIVIVPGLEEGMFPSDKDLRTREEQLEAGRLCYVAFTRPRHELILSCNPSRTPGRPRRTPFADAVRDLIEVQEVNELISLYARDERPRAALSPIDREEQGVTAILLSTVEDPLEDVELVSLDRLASEYPGDIPILILGRDASGTLFHEDTGYSIGCTQSGIRAIRNVFEARRRCDVVYDR</sequence>
<dbReference type="GO" id="GO:0003677">
    <property type="term" value="F:DNA binding"/>
    <property type="evidence" value="ECO:0007669"/>
    <property type="project" value="UniProtKB-KW"/>
</dbReference>
<evidence type="ECO:0000313" key="15">
    <source>
        <dbReference type="Proteomes" id="UP000050509"/>
    </source>
</evidence>
<dbReference type="InterPro" id="IPR011528">
    <property type="entry name" value="NERD"/>
</dbReference>
<evidence type="ECO:0000259" key="12">
    <source>
        <dbReference type="PROSITE" id="PS51198"/>
    </source>
</evidence>
<reference evidence="14 15" key="1">
    <citation type="submission" date="2015-09" db="EMBL/GenBank/DDBJ databases">
        <title>Draft genome sequence of Kouleothrix aurantiaca JCM 19913.</title>
        <authorList>
            <person name="Hemp J."/>
        </authorList>
    </citation>
    <scope>NUCLEOTIDE SEQUENCE [LARGE SCALE GENOMIC DNA]</scope>
    <source>
        <strain evidence="14 15">COM-B</strain>
    </source>
</reference>
<comment type="similarity">
    <text evidence="1">Belongs to the helicase family. UvrD subfamily.</text>
</comment>
<dbReference type="Gene3D" id="1.10.486.10">
    <property type="entry name" value="PCRA, domain 4"/>
    <property type="match status" value="1"/>
</dbReference>
<feature type="domain" description="UvrD-like helicase C-terminal" evidence="13">
    <location>
        <begin position="874"/>
        <end position="1174"/>
    </location>
</feature>
<dbReference type="InterPro" id="IPR013986">
    <property type="entry name" value="DExx_box_DNA_helicase_dom_sf"/>
</dbReference>
<comment type="catalytic activity">
    <reaction evidence="10">
        <text>ATP + H2O = ADP + phosphate + H(+)</text>
        <dbReference type="Rhea" id="RHEA:13065"/>
        <dbReference type="ChEBI" id="CHEBI:15377"/>
        <dbReference type="ChEBI" id="CHEBI:15378"/>
        <dbReference type="ChEBI" id="CHEBI:30616"/>
        <dbReference type="ChEBI" id="CHEBI:43474"/>
        <dbReference type="ChEBI" id="CHEBI:456216"/>
        <dbReference type="EC" id="5.6.2.4"/>
    </reaction>
</comment>
<keyword evidence="6" id="KW-0238">DNA-binding</keyword>
<evidence type="ECO:0000256" key="9">
    <source>
        <dbReference type="ARBA" id="ARBA00034808"/>
    </source>
</evidence>
<feature type="binding site" evidence="11">
    <location>
        <begin position="594"/>
        <end position="601"/>
    </location>
    <ligand>
        <name>ATP</name>
        <dbReference type="ChEBI" id="CHEBI:30616"/>
    </ligand>
</feature>